<gene>
    <name evidence="2" type="ORF">FZC79_15550</name>
</gene>
<protein>
    <submittedName>
        <fullName evidence="2">Uncharacterized protein</fullName>
    </submittedName>
</protein>
<feature type="transmembrane region" description="Helical" evidence="1">
    <location>
        <begin position="7"/>
        <end position="24"/>
    </location>
</feature>
<dbReference type="Proteomes" id="UP000323317">
    <property type="component" value="Unassembled WGS sequence"/>
</dbReference>
<feature type="transmembrane region" description="Helical" evidence="1">
    <location>
        <begin position="36"/>
        <end position="53"/>
    </location>
</feature>
<comment type="caution">
    <text evidence="2">The sequence shown here is derived from an EMBL/GenBank/DDBJ whole genome shotgun (WGS) entry which is preliminary data.</text>
</comment>
<keyword evidence="1" id="KW-1133">Transmembrane helix</keyword>
<organism evidence="2 3">
    <name type="scientific">Rossellomorea vietnamensis</name>
    <dbReference type="NCBI Taxonomy" id="218284"/>
    <lineage>
        <taxon>Bacteria</taxon>
        <taxon>Bacillati</taxon>
        <taxon>Bacillota</taxon>
        <taxon>Bacilli</taxon>
        <taxon>Bacillales</taxon>
        <taxon>Bacillaceae</taxon>
        <taxon>Rossellomorea</taxon>
    </lineage>
</organism>
<dbReference type="AlphaFoldDB" id="A0A5D4KB81"/>
<reference evidence="2 3" key="1">
    <citation type="submission" date="2019-08" db="EMBL/GenBank/DDBJ databases">
        <title>Bacillus genomes from the desert of Cuatro Cienegas, Coahuila.</title>
        <authorList>
            <person name="Olmedo-Alvarez G."/>
        </authorList>
    </citation>
    <scope>NUCLEOTIDE SEQUENCE [LARGE SCALE GENOMIC DNA]</scope>
    <source>
        <strain evidence="2 3">CH40_1T</strain>
    </source>
</reference>
<dbReference type="EMBL" id="VTEH01000013">
    <property type="protein sequence ID" value="TYR74226.1"/>
    <property type="molecule type" value="Genomic_DNA"/>
</dbReference>
<accession>A0A5D4KB81</accession>
<sequence>MKEPIKIMLLGITLMIVSLFFQNLTKWDSSPPSSLVQIVFAAGLITALTGYFYKGEIKK</sequence>
<evidence type="ECO:0000313" key="3">
    <source>
        <dbReference type="Proteomes" id="UP000323317"/>
    </source>
</evidence>
<dbReference type="RefSeq" id="WP_148947713.1">
    <property type="nucleotide sequence ID" value="NZ_VTEH01000013.1"/>
</dbReference>
<proteinExistence type="predicted"/>
<keyword evidence="1" id="KW-0812">Transmembrane</keyword>
<keyword evidence="1" id="KW-0472">Membrane</keyword>
<evidence type="ECO:0000256" key="1">
    <source>
        <dbReference type="SAM" id="Phobius"/>
    </source>
</evidence>
<evidence type="ECO:0000313" key="2">
    <source>
        <dbReference type="EMBL" id="TYR74226.1"/>
    </source>
</evidence>
<name>A0A5D4KB81_9BACI</name>